<dbReference type="SMART" id="SM00382">
    <property type="entry name" value="AAA"/>
    <property type="match status" value="1"/>
</dbReference>
<dbReference type="PROSITE" id="PS50045">
    <property type="entry name" value="SIGMA54_INTERACT_4"/>
    <property type="match status" value="1"/>
</dbReference>
<dbReference type="CDD" id="cd00009">
    <property type="entry name" value="AAA"/>
    <property type="match status" value="1"/>
</dbReference>
<dbReference type="Gene3D" id="1.10.8.60">
    <property type="match status" value="1"/>
</dbReference>
<evidence type="ECO:0000256" key="4">
    <source>
        <dbReference type="ARBA" id="ARBA00023015"/>
    </source>
</evidence>
<dbReference type="InterPro" id="IPR009057">
    <property type="entry name" value="Homeodomain-like_sf"/>
</dbReference>
<dbReference type="EMBL" id="JBHUFC010000002">
    <property type="protein sequence ID" value="MFD1787166.1"/>
    <property type="molecule type" value="Genomic_DNA"/>
</dbReference>
<dbReference type="SMART" id="SM00448">
    <property type="entry name" value="REC"/>
    <property type="match status" value="1"/>
</dbReference>
<keyword evidence="6" id="KW-0010">Activator</keyword>
<dbReference type="Pfam" id="PF00158">
    <property type="entry name" value="Sigma54_activat"/>
    <property type="match status" value="1"/>
</dbReference>
<keyword evidence="1" id="KW-0547">Nucleotide-binding</keyword>
<keyword evidence="2" id="KW-0067">ATP-binding</keyword>
<dbReference type="RefSeq" id="WP_380939531.1">
    <property type="nucleotide sequence ID" value="NZ_JBHUFC010000002.1"/>
</dbReference>
<feature type="domain" description="Response regulatory" evidence="10">
    <location>
        <begin position="3"/>
        <end position="117"/>
    </location>
</feature>
<evidence type="ECO:0000256" key="5">
    <source>
        <dbReference type="ARBA" id="ARBA00023125"/>
    </source>
</evidence>
<keyword evidence="7" id="KW-0804">Transcription</keyword>
<dbReference type="InterPro" id="IPR025662">
    <property type="entry name" value="Sigma_54_int_dom_ATP-bd_1"/>
</dbReference>
<dbReference type="Gene3D" id="1.10.10.60">
    <property type="entry name" value="Homeodomain-like"/>
    <property type="match status" value="1"/>
</dbReference>
<dbReference type="PROSITE" id="PS00688">
    <property type="entry name" value="SIGMA54_INTERACT_3"/>
    <property type="match status" value="1"/>
</dbReference>
<evidence type="ECO:0000256" key="2">
    <source>
        <dbReference type="ARBA" id="ARBA00022840"/>
    </source>
</evidence>
<feature type="domain" description="Sigma-54 factor interaction" evidence="9">
    <location>
        <begin position="142"/>
        <end position="371"/>
    </location>
</feature>
<proteinExistence type="predicted"/>
<dbReference type="InterPro" id="IPR002197">
    <property type="entry name" value="HTH_Fis"/>
</dbReference>
<dbReference type="InterPro" id="IPR027417">
    <property type="entry name" value="P-loop_NTPase"/>
</dbReference>
<dbReference type="InterPro" id="IPR025944">
    <property type="entry name" value="Sigma_54_int_dom_CS"/>
</dbReference>
<evidence type="ECO:0000256" key="7">
    <source>
        <dbReference type="ARBA" id="ARBA00023163"/>
    </source>
</evidence>
<dbReference type="PROSITE" id="PS50110">
    <property type="entry name" value="RESPONSE_REGULATORY"/>
    <property type="match status" value="1"/>
</dbReference>
<dbReference type="InterPro" id="IPR002078">
    <property type="entry name" value="Sigma_54_int"/>
</dbReference>
<keyword evidence="3" id="KW-0902">Two-component regulatory system</keyword>
<dbReference type="InterPro" id="IPR025943">
    <property type="entry name" value="Sigma_54_int_dom_ATP-bd_2"/>
</dbReference>
<evidence type="ECO:0000256" key="1">
    <source>
        <dbReference type="ARBA" id="ARBA00022741"/>
    </source>
</evidence>
<dbReference type="InterPro" id="IPR001789">
    <property type="entry name" value="Sig_transdc_resp-reg_receiver"/>
</dbReference>
<dbReference type="InterPro" id="IPR003593">
    <property type="entry name" value="AAA+_ATPase"/>
</dbReference>
<evidence type="ECO:0000256" key="8">
    <source>
        <dbReference type="PROSITE-ProRule" id="PRU00169"/>
    </source>
</evidence>
<keyword evidence="8" id="KW-0597">Phosphoprotein</keyword>
<comment type="caution">
    <text evidence="11">The sequence shown here is derived from an EMBL/GenBank/DDBJ whole genome shotgun (WGS) entry which is preliminary data.</text>
</comment>
<dbReference type="Pfam" id="PF25601">
    <property type="entry name" value="AAA_lid_14"/>
    <property type="match status" value="1"/>
</dbReference>
<evidence type="ECO:0000256" key="6">
    <source>
        <dbReference type="ARBA" id="ARBA00023159"/>
    </source>
</evidence>
<protein>
    <submittedName>
        <fullName evidence="11">Sigma-54-dependent transcriptional regulator</fullName>
    </submittedName>
</protein>
<gene>
    <name evidence="11" type="ORF">ACFSC3_06250</name>
</gene>
<name>A0ABW4NAU6_9SPHN</name>
<evidence type="ECO:0000259" key="10">
    <source>
        <dbReference type="PROSITE" id="PS50110"/>
    </source>
</evidence>
<evidence type="ECO:0000256" key="3">
    <source>
        <dbReference type="ARBA" id="ARBA00023012"/>
    </source>
</evidence>
<evidence type="ECO:0000313" key="11">
    <source>
        <dbReference type="EMBL" id="MFD1787166.1"/>
    </source>
</evidence>
<dbReference type="Proteomes" id="UP001597283">
    <property type="component" value="Unassembled WGS sequence"/>
</dbReference>
<sequence>MSEVIFVEDDEALRSATTQALELAGYTVIAHADARAALTAIPADFAGAIVSDIRMPGMDGFAFLDAVHAADPDLSIILITGHGDVAMAVSALHRGAFDFLTKPFAVDHLTASIDRAIERRLLVVENRRLRSEAEAAQAGSPLIGDSAAMVRQRATIAQLAAADIDVLIEGETGTGKELVATLLHRMGPRRGRPFVAVNCGALIDGLAEFDLFGHAADSVPHTRLSRDGQIVAASGGTLLLDEIDSMPLTIQASLLRVLEEREVQPIGEARPIAVDLRIVATTKTDLAAAVAAGGFRADLFYRLNTVRLPIPPVRERDGDIFRLFAAFVDEAKAQLGRPDFTLTDAASRHLREHDWPGNVRELRNFAFESVLGLGTEVARVPSDADLPTRVAAYEADLIEAALRHHRGRVAAALVDLGIPRKTFYDKVARHGIDLDAFRQRPAEA</sequence>
<dbReference type="CDD" id="cd17549">
    <property type="entry name" value="REC_DctD-like"/>
    <property type="match status" value="1"/>
</dbReference>
<reference evidence="12" key="1">
    <citation type="journal article" date="2019" name="Int. J. Syst. Evol. Microbiol.">
        <title>The Global Catalogue of Microorganisms (GCM) 10K type strain sequencing project: providing services to taxonomists for standard genome sequencing and annotation.</title>
        <authorList>
            <consortium name="The Broad Institute Genomics Platform"/>
            <consortium name="The Broad Institute Genome Sequencing Center for Infectious Disease"/>
            <person name="Wu L."/>
            <person name="Ma J."/>
        </authorList>
    </citation>
    <scope>NUCLEOTIDE SEQUENCE [LARGE SCALE GENOMIC DNA]</scope>
    <source>
        <strain evidence="12">Q85</strain>
    </source>
</reference>
<dbReference type="Pfam" id="PF00072">
    <property type="entry name" value="Response_reg"/>
    <property type="match status" value="1"/>
</dbReference>
<dbReference type="SUPFAM" id="SSF52172">
    <property type="entry name" value="CheY-like"/>
    <property type="match status" value="1"/>
</dbReference>
<dbReference type="PROSITE" id="PS00675">
    <property type="entry name" value="SIGMA54_INTERACT_1"/>
    <property type="match status" value="1"/>
</dbReference>
<evidence type="ECO:0000313" key="12">
    <source>
        <dbReference type="Proteomes" id="UP001597283"/>
    </source>
</evidence>
<accession>A0ABW4NAU6</accession>
<keyword evidence="12" id="KW-1185">Reference proteome</keyword>
<dbReference type="PANTHER" id="PTHR32071">
    <property type="entry name" value="TRANSCRIPTIONAL REGULATORY PROTEIN"/>
    <property type="match status" value="1"/>
</dbReference>
<dbReference type="Gene3D" id="3.40.50.300">
    <property type="entry name" value="P-loop containing nucleotide triphosphate hydrolases"/>
    <property type="match status" value="1"/>
</dbReference>
<dbReference type="InterPro" id="IPR058031">
    <property type="entry name" value="AAA_lid_NorR"/>
</dbReference>
<dbReference type="PANTHER" id="PTHR32071:SF57">
    <property type="entry name" value="C4-DICARBOXYLATE TRANSPORT TRANSCRIPTIONAL REGULATORY PROTEIN DCTD"/>
    <property type="match status" value="1"/>
</dbReference>
<dbReference type="Gene3D" id="3.40.50.2300">
    <property type="match status" value="1"/>
</dbReference>
<dbReference type="PROSITE" id="PS00676">
    <property type="entry name" value="SIGMA54_INTERACT_2"/>
    <property type="match status" value="1"/>
</dbReference>
<evidence type="ECO:0000259" key="9">
    <source>
        <dbReference type="PROSITE" id="PS50045"/>
    </source>
</evidence>
<dbReference type="InterPro" id="IPR011006">
    <property type="entry name" value="CheY-like_superfamily"/>
</dbReference>
<keyword evidence="5" id="KW-0238">DNA-binding</keyword>
<feature type="modified residue" description="4-aspartylphosphate" evidence="8">
    <location>
        <position position="52"/>
    </location>
</feature>
<dbReference type="Pfam" id="PF02954">
    <property type="entry name" value="HTH_8"/>
    <property type="match status" value="1"/>
</dbReference>
<dbReference type="SUPFAM" id="SSF46689">
    <property type="entry name" value="Homeodomain-like"/>
    <property type="match status" value="1"/>
</dbReference>
<organism evidence="11 12">
    <name type="scientific">Sphingomonas floccifaciens</name>
    <dbReference type="NCBI Taxonomy" id="1844115"/>
    <lineage>
        <taxon>Bacteria</taxon>
        <taxon>Pseudomonadati</taxon>
        <taxon>Pseudomonadota</taxon>
        <taxon>Alphaproteobacteria</taxon>
        <taxon>Sphingomonadales</taxon>
        <taxon>Sphingomonadaceae</taxon>
        <taxon>Sphingomonas</taxon>
    </lineage>
</organism>
<dbReference type="SUPFAM" id="SSF52540">
    <property type="entry name" value="P-loop containing nucleoside triphosphate hydrolases"/>
    <property type="match status" value="1"/>
</dbReference>
<keyword evidence="4" id="KW-0805">Transcription regulation</keyword>